<reference evidence="9 10" key="1">
    <citation type="submission" date="2018-08" db="EMBL/GenBank/DDBJ databases">
        <title>Form III RuBisCO-mediated autotrophy in Thermodesulfobium bacteria.</title>
        <authorList>
            <person name="Toshchakov S.V."/>
            <person name="Kublanov I.V."/>
            <person name="Frolov E."/>
            <person name="Bonch-Osmolovskaya E.A."/>
            <person name="Tourova T.P."/>
            <person name="Chernych N.A."/>
            <person name="Lebedinsky A.V."/>
        </authorList>
    </citation>
    <scope>NUCLEOTIDE SEQUENCE [LARGE SCALE GENOMIC DNA]</scope>
    <source>
        <strain evidence="9 10">SR</strain>
    </source>
</reference>
<accession>A0A3D8P5Q0</accession>
<evidence type="ECO:0000256" key="4">
    <source>
        <dbReference type="ARBA" id="ARBA00022723"/>
    </source>
</evidence>
<evidence type="ECO:0000256" key="3">
    <source>
        <dbReference type="ARBA" id="ARBA00022691"/>
    </source>
</evidence>
<dbReference type="InterPro" id="IPR010722">
    <property type="entry name" value="BATS_dom"/>
</dbReference>
<protein>
    <submittedName>
        <fullName evidence="9">[FeFe] hydrogenase H-cluster radical SAM maturase HydG</fullName>
    </submittedName>
</protein>
<comment type="cofactor">
    <cofactor evidence="7">
        <name>[2Fe-2S] cluster</name>
        <dbReference type="ChEBI" id="CHEBI:190135"/>
    </cofactor>
</comment>
<dbReference type="InterPro" id="IPR024007">
    <property type="entry name" value="FeFe-hyd_mat_HydG"/>
</dbReference>
<dbReference type="InterPro" id="IPR006638">
    <property type="entry name" value="Elp3/MiaA/NifB-like_rSAM"/>
</dbReference>
<dbReference type="RefSeq" id="WP_115792669.1">
    <property type="nucleotide sequence ID" value="NZ_QSLN01000007.1"/>
</dbReference>
<dbReference type="InterPro" id="IPR058240">
    <property type="entry name" value="rSAM_sf"/>
</dbReference>
<evidence type="ECO:0000256" key="2">
    <source>
        <dbReference type="ARBA" id="ARBA00022485"/>
    </source>
</evidence>
<keyword evidence="10" id="KW-1185">Reference proteome</keyword>
<dbReference type="AlphaFoldDB" id="A0A3D8P5Q0"/>
<evidence type="ECO:0000313" key="10">
    <source>
        <dbReference type="Proteomes" id="UP000256329"/>
    </source>
</evidence>
<dbReference type="Pfam" id="PF04055">
    <property type="entry name" value="Radical_SAM"/>
    <property type="match status" value="1"/>
</dbReference>
<comment type="cofactor">
    <cofactor evidence="1">
        <name>[4Fe-4S] cluster</name>
        <dbReference type="ChEBI" id="CHEBI:49883"/>
    </cofactor>
</comment>
<comment type="caution">
    <text evidence="9">The sequence shown here is derived from an EMBL/GenBank/DDBJ whole genome shotgun (WGS) entry which is preliminary data.</text>
</comment>
<dbReference type="PANTHER" id="PTHR43583:SF2">
    <property type="entry name" value="THIAZOLE BIOSYNTHESIS PROTEIN"/>
    <property type="match status" value="1"/>
</dbReference>
<dbReference type="CDD" id="cd01335">
    <property type="entry name" value="Radical_SAM"/>
    <property type="match status" value="1"/>
</dbReference>
<feature type="domain" description="Radical SAM core" evidence="8">
    <location>
        <begin position="96"/>
        <end position="333"/>
    </location>
</feature>
<dbReference type="GO" id="GO:0051539">
    <property type="term" value="F:4 iron, 4 sulfur cluster binding"/>
    <property type="evidence" value="ECO:0007669"/>
    <property type="project" value="UniProtKB-KW"/>
</dbReference>
<dbReference type="SMART" id="SM00729">
    <property type="entry name" value="Elp3"/>
    <property type="match status" value="1"/>
</dbReference>
<dbReference type="NCBIfam" id="TIGR03955">
    <property type="entry name" value="rSAM_HydG"/>
    <property type="match status" value="1"/>
</dbReference>
<dbReference type="GO" id="GO:0044272">
    <property type="term" value="P:sulfur compound biosynthetic process"/>
    <property type="evidence" value="ECO:0007669"/>
    <property type="project" value="UniProtKB-ARBA"/>
</dbReference>
<dbReference type="EMBL" id="QSLN01000007">
    <property type="protein sequence ID" value="RDV83025.1"/>
    <property type="molecule type" value="Genomic_DNA"/>
</dbReference>
<dbReference type="SFLD" id="SFLDS00029">
    <property type="entry name" value="Radical_SAM"/>
    <property type="match status" value="1"/>
</dbReference>
<evidence type="ECO:0000259" key="8">
    <source>
        <dbReference type="PROSITE" id="PS51918"/>
    </source>
</evidence>
<dbReference type="InterPro" id="IPR007197">
    <property type="entry name" value="rSAM"/>
</dbReference>
<dbReference type="GO" id="GO:0042364">
    <property type="term" value="P:water-soluble vitamin biosynthetic process"/>
    <property type="evidence" value="ECO:0007669"/>
    <property type="project" value="UniProtKB-ARBA"/>
</dbReference>
<proteinExistence type="predicted"/>
<dbReference type="InterPro" id="IPR034428">
    <property type="entry name" value="ThiH/NoCL/HydG-like"/>
</dbReference>
<gene>
    <name evidence="9" type="ORF">DXX99_06400</name>
</gene>
<dbReference type="GO" id="GO:0003824">
    <property type="term" value="F:catalytic activity"/>
    <property type="evidence" value="ECO:0007669"/>
    <property type="project" value="InterPro"/>
</dbReference>
<evidence type="ECO:0000256" key="6">
    <source>
        <dbReference type="ARBA" id="ARBA00023014"/>
    </source>
</evidence>
<keyword evidence="3" id="KW-0949">S-adenosyl-L-methionine</keyword>
<keyword evidence="5" id="KW-0408">Iron</keyword>
<dbReference type="Proteomes" id="UP000256329">
    <property type="component" value="Unassembled WGS sequence"/>
</dbReference>
<evidence type="ECO:0000256" key="1">
    <source>
        <dbReference type="ARBA" id="ARBA00001966"/>
    </source>
</evidence>
<dbReference type="PANTHER" id="PTHR43583">
    <property type="entry name" value="2-IMINOACETATE SYNTHASE"/>
    <property type="match status" value="1"/>
</dbReference>
<dbReference type="SMART" id="SM00876">
    <property type="entry name" value="BATS"/>
    <property type="match status" value="1"/>
</dbReference>
<evidence type="ECO:0000256" key="7">
    <source>
        <dbReference type="ARBA" id="ARBA00034078"/>
    </source>
</evidence>
<dbReference type="SFLD" id="SFLDG01081">
    <property type="entry name" value="cleavage_of_the_Ca-Cb_bond_in"/>
    <property type="match status" value="1"/>
</dbReference>
<keyword evidence="6" id="KW-0411">Iron-sulfur</keyword>
<keyword evidence="4" id="KW-0479">Metal-binding</keyword>
<evidence type="ECO:0000313" key="9">
    <source>
        <dbReference type="EMBL" id="RDV83025.1"/>
    </source>
</evidence>
<keyword evidence="2" id="KW-0004">4Fe-4S</keyword>
<dbReference type="Pfam" id="PF06968">
    <property type="entry name" value="BATS"/>
    <property type="match status" value="1"/>
</dbReference>
<sequence>MALSLAEKTWRDKRLEMIKRYEEEEKRQDFINEAEIWRILEEKAHPEPAEVREVLAKARELKGLSPEDTAVLINTQDPELLQELFETAFWIKNQVYGNRIVLFAPLYVSSPCVNNCVYCGFRHSNEAVYKRTLTMEELAQEVRVITRAGHKRVLAVFGEHPASDVDYICRSLETIYATKHGRDEIRRVNVNAAPMTVEEYRQVKEVGIGTYQVFQETYHHETYRRLHPPDTLKHSYKWRLFALHRAQEAGIDDVAIGVLFGLFDWRFEVLGLLYHAMDLEREFGIGPHTISFPRLEPALNTPFTTNSPYLVSDEELKKIIAILRCAVPYTGLILTARENPELRRELIRLGVSQTDAGSRIAVGGYSEMEKEHILERQQFKINDTRSLDEFIYDLCQDGYIPSFCTAGYRAGRTGCHFMEFAKKGLVKNFCVPNAILTFKEYLLDYASPRTRELGEKIIEQYLQEVEGRLPRLAEKVREYLARMEAGERDLYV</sequence>
<evidence type="ECO:0000256" key="5">
    <source>
        <dbReference type="ARBA" id="ARBA00023004"/>
    </source>
</evidence>
<organism evidence="9 10">
    <name type="scientific">Ammonifex thiophilus</name>
    <dbReference type="NCBI Taxonomy" id="444093"/>
    <lineage>
        <taxon>Bacteria</taxon>
        <taxon>Bacillati</taxon>
        <taxon>Bacillota</taxon>
        <taxon>Clostridia</taxon>
        <taxon>Thermoanaerobacterales</taxon>
        <taxon>Thermoanaerobacteraceae</taxon>
        <taxon>Ammonifex</taxon>
    </lineage>
</organism>
<dbReference type="PROSITE" id="PS51918">
    <property type="entry name" value="RADICAL_SAM"/>
    <property type="match status" value="1"/>
</dbReference>
<dbReference type="SUPFAM" id="SSF102114">
    <property type="entry name" value="Radical SAM enzymes"/>
    <property type="match status" value="1"/>
</dbReference>
<dbReference type="GO" id="GO:0046872">
    <property type="term" value="F:metal ion binding"/>
    <property type="evidence" value="ECO:0007669"/>
    <property type="project" value="UniProtKB-KW"/>
</dbReference>
<name>A0A3D8P5Q0_9THEO</name>
<dbReference type="InterPro" id="IPR013785">
    <property type="entry name" value="Aldolase_TIM"/>
</dbReference>
<dbReference type="SFLD" id="SFLDG01060">
    <property type="entry name" value="BATS_domain_containing"/>
    <property type="match status" value="1"/>
</dbReference>
<dbReference type="OrthoDB" id="9801120at2"/>
<dbReference type="Gene3D" id="3.20.20.70">
    <property type="entry name" value="Aldolase class I"/>
    <property type="match status" value="1"/>
</dbReference>